<proteinExistence type="predicted"/>
<sequence length="131" mass="13526">MRRFVLPSGVAGRAAALMTVLALAGCGDGAPAVSSSTTEVTVHGTVTYKGKPVKKGMIRFDPANIARRDAKAASASIGEDGTYTIKTLQGENSVGFELPDLAKRDFALASASFVYDAPAGDSAKDFDLGNQ</sequence>
<protein>
    <recommendedName>
        <fullName evidence="4">Carboxypeptidase regulatory-like domain-containing protein</fullName>
    </recommendedName>
</protein>
<gene>
    <name evidence="2" type="ordered locus">Sinac_3946</name>
</gene>
<dbReference type="AlphaFoldDB" id="L0DFL7"/>
<evidence type="ECO:0008006" key="4">
    <source>
        <dbReference type="Google" id="ProtNLM"/>
    </source>
</evidence>
<evidence type="ECO:0000313" key="2">
    <source>
        <dbReference type="EMBL" id="AGA28174.1"/>
    </source>
</evidence>
<reference evidence="2 3" key="1">
    <citation type="submission" date="2012-02" db="EMBL/GenBank/DDBJ databases">
        <title>Complete sequence of chromosome of Singulisphaera acidiphila DSM 18658.</title>
        <authorList>
            <consortium name="US DOE Joint Genome Institute (JGI-PGF)"/>
            <person name="Lucas S."/>
            <person name="Copeland A."/>
            <person name="Lapidus A."/>
            <person name="Glavina del Rio T."/>
            <person name="Dalin E."/>
            <person name="Tice H."/>
            <person name="Bruce D."/>
            <person name="Goodwin L."/>
            <person name="Pitluck S."/>
            <person name="Peters L."/>
            <person name="Ovchinnikova G."/>
            <person name="Chertkov O."/>
            <person name="Kyrpides N."/>
            <person name="Mavromatis K."/>
            <person name="Ivanova N."/>
            <person name="Brettin T."/>
            <person name="Detter J.C."/>
            <person name="Han C."/>
            <person name="Larimer F."/>
            <person name="Land M."/>
            <person name="Hauser L."/>
            <person name="Markowitz V."/>
            <person name="Cheng J.-F."/>
            <person name="Hugenholtz P."/>
            <person name="Woyke T."/>
            <person name="Wu D."/>
            <person name="Tindall B."/>
            <person name="Pomrenke H."/>
            <person name="Brambilla E."/>
            <person name="Klenk H.-P."/>
            <person name="Eisen J.A."/>
        </authorList>
    </citation>
    <scope>NUCLEOTIDE SEQUENCE [LARGE SCALE GENOMIC DNA]</scope>
    <source>
        <strain evidence="3">ATCC BAA-1392 / DSM 18658 / VKM B-2454 / MOB10</strain>
    </source>
</reference>
<dbReference type="eggNOG" id="ENOG502ZIJ1">
    <property type="taxonomic scope" value="Bacteria"/>
</dbReference>
<dbReference type="PROSITE" id="PS51257">
    <property type="entry name" value="PROKAR_LIPOPROTEIN"/>
    <property type="match status" value="1"/>
</dbReference>
<keyword evidence="3" id="KW-1185">Reference proteome</keyword>
<evidence type="ECO:0000256" key="1">
    <source>
        <dbReference type="SAM" id="SignalP"/>
    </source>
</evidence>
<feature type="signal peptide" evidence="1">
    <location>
        <begin position="1"/>
        <end position="24"/>
    </location>
</feature>
<dbReference type="OrthoDB" id="285363at2"/>
<dbReference type="KEGG" id="saci:Sinac_3946"/>
<accession>L0DFL7</accession>
<keyword evidence="1" id="KW-0732">Signal</keyword>
<dbReference type="HOGENOM" id="CLU_155921_0_0_0"/>
<organism evidence="2 3">
    <name type="scientific">Singulisphaera acidiphila (strain ATCC BAA-1392 / DSM 18658 / VKM B-2454 / MOB10)</name>
    <dbReference type="NCBI Taxonomy" id="886293"/>
    <lineage>
        <taxon>Bacteria</taxon>
        <taxon>Pseudomonadati</taxon>
        <taxon>Planctomycetota</taxon>
        <taxon>Planctomycetia</taxon>
        <taxon>Isosphaerales</taxon>
        <taxon>Isosphaeraceae</taxon>
        <taxon>Singulisphaera</taxon>
    </lineage>
</organism>
<evidence type="ECO:0000313" key="3">
    <source>
        <dbReference type="Proteomes" id="UP000010798"/>
    </source>
</evidence>
<feature type="chain" id="PRO_5003940114" description="Carboxypeptidase regulatory-like domain-containing protein" evidence="1">
    <location>
        <begin position="25"/>
        <end position="131"/>
    </location>
</feature>
<dbReference type="Proteomes" id="UP000010798">
    <property type="component" value="Chromosome"/>
</dbReference>
<name>L0DFL7_SINAD</name>
<dbReference type="EMBL" id="CP003364">
    <property type="protein sequence ID" value="AGA28174.1"/>
    <property type="molecule type" value="Genomic_DNA"/>
</dbReference>